<dbReference type="RefSeq" id="WP_024318961.1">
    <property type="nucleotide sequence ID" value="NZ_ATTO01000133.1"/>
</dbReference>
<organism evidence="2 3">
    <name type="scientific">Rhizobium favelukesii</name>
    <dbReference type="NCBI Taxonomy" id="348824"/>
    <lineage>
        <taxon>Bacteria</taxon>
        <taxon>Pseudomonadati</taxon>
        <taxon>Pseudomonadota</taxon>
        <taxon>Alphaproteobacteria</taxon>
        <taxon>Hyphomicrobiales</taxon>
        <taxon>Rhizobiaceae</taxon>
        <taxon>Rhizobium/Agrobacterium group</taxon>
        <taxon>Rhizobium</taxon>
    </lineage>
</organism>
<dbReference type="Pfam" id="PF26002">
    <property type="entry name" value="Beta-barrel_AprE"/>
    <property type="match status" value="1"/>
</dbReference>
<dbReference type="PANTHER" id="PTHR30386">
    <property type="entry name" value="MEMBRANE FUSION SUBUNIT OF EMRAB-TOLC MULTIDRUG EFFLUX PUMP"/>
    <property type="match status" value="1"/>
</dbReference>
<evidence type="ECO:0000313" key="2">
    <source>
        <dbReference type="EMBL" id="CDM61782.1"/>
    </source>
</evidence>
<dbReference type="AlphaFoldDB" id="W6RKV4"/>
<sequence length="151" mass="16724">MHIRAPADGIVVSSIYNFVGNVISPGEKVMEILPTTSRPLVEARLQPNDIDAVHKGQEARLRLTALNARLTPEVDAVVEQVSADRLIDETTHQPYYRALLRIADPLSAAITANDLHPGMPVEAFITTGDRTFFEYLSKPVLDSMQRAFVEE</sequence>
<reference evidence="2" key="1">
    <citation type="submission" date="2013-11" db="EMBL/GenBank/DDBJ databases">
        <title>Draft genome sequence of the broad-host-range Rhizobium sp. LPU83 strain, a member of the low-genetic diversity Oregon-like Rhizobium sp. group.</title>
        <authorList>
            <person name="Wibberg D."/>
            <person name="Puehler A."/>
            <person name="Schlueter A."/>
        </authorList>
    </citation>
    <scope>NUCLEOTIDE SEQUENCE [LARGE SCALE GENOMIC DNA]</scope>
    <source>
        <strain evidence="2">LPU83</strain>
        <plasmid evidence="2">pLPU83d</plasmid>
    </source>
</reference>
<evidence type="ECO:0000259" key="1">
    <source>
        <dbReference type="Pfam" id="PF26002"/>
    </source>
</evidence>
<dbReference type="Gene3D" id="2.40.30.170">
    <property type="match status" value="1"/>
</dbReference>
<protein>
    <recommendedName>
        <fullName evidence="1">AprE-like beta-barrel domain-containing protein</fullName>
    </recommendedName>
</protein>
<dbReference type="HOGENOM" id="CLU_023976_5_1_5"/>
<gene>
    <name evidence="2" type="ORF">LPU83_pLPU83d_0411</name>
</gene>
<geneLocation type="plasmid" evidence="2 3">
    <name>pLPU83d</name>
</geneLocation>
<evidence type="ECO:0000313" key="3">
    <source>
        <dbReference type="Proteomes" id="UP000019443"/>
    </source>
</evidence>
<dbReference type="KEGG" id="rhl:LPU83_pLPU83d_0411"/>
<dbReference type="EMBL" id="HG916855">
    <property type="protein sequence ID" value="CDM61782.1"/>
    <property type="molecule type" value="Genomic_DNA"/>
</dbReference>
<keyword evidence="2" id="KW-0614">Plasmid</keyword>
<dbReference type="InterPro" id="IPR058982">
    <property type="entry name" value="Beta-barrel_AprE"/>
</dbReference>
<dbReference type="PRINTS" id="PR01490">
    <property type="entry name" value="RTXTOXIND"/>
</dbReference>
<name>W6RKV4_9HYPH</name>
<dbReference type="Proteomes" id="UP000019443">
    <property type="component" value="Plasmid pLPU83d"/>
</dbReference>
<proteinExistence type="predicted"/>
<dbReference type="InterPro" id="IPR050739">
    <property type="entry name" value="MFP"/>
</dbReference>
<keyword evidence="3" id="KW-1185">Reference proteome</keyword>
<feature type="domain" description="AprE-like beta-barrel" evidence="1">
    <location>
        <begin position="40"/>
        <end position="128"/>
    </location>
</feature>
<accession>W6RKV4</accession>
<dbReference type="PANTHER" id="PTHR30386:SF17">
    <property type="entry name" value="ALKALINE PROTEASE SECRETION PROTEIN APRE"/>
    <property type="match status" value="1"/>
</dbReference>